<reference evidence="11 12" key="1">
    <citation type="submission" date="2020-03" db="EMBL/GenBank/DDBJ databases">
        <title>Sequencing the genomes of 1000 actinobacteria strains.</title>
        <authorList>
            <person name="Klenk H.-P."/>
        </authorList>
    </citation>
    <scope>NUCLEOTIDE SEQUENCE [LARGE SCALE GENOMIC DNA]</scope>
    <source>
        <strain evidence="11 12">DSM 45668</strain>
    </source>
</reference>
<accession>A0ABX0T309</accession>
<sequence length="487" mass="51775">MTQHNVVPETAAADEHGYRRHLKPRQIAMIGLGGAIGTGLFLGSGGRLHQAGPALAISYVICGVFAFLVLRALGELVSHRPSSGSFVSYTREFFGEKWAFAVGWTYWLNWVVVTIIDSTAVALYLSFFGKYVSWMADVPQWCYALAVVAVVVLLNLISVKVFGELEFWFSLIKVAALVVFMVVGIVVIFTGTPVDGHTPGFSVLAGNGGFFPVGIVPALVLIQGVVFAYGSIELIGTASGEAQNPEKTMPKAVNAVVLRIAVFYVGSIILLSLLMPYQSYAAGTSAFVTFFGAIGVDGADAIMNMVVLTAALSSLNAGLYSTGRIMRSLAARGSAPKFTVRMTRSGVPWGGLLMTAGAGLAGAFLNYVVPSEAFEIALNVDAIILLLTWTAIIACQIRLRSRAKRGLLPTPAFRMPGAPVTAWATLAFFAVVIGLMFFDTSGIGRPTVLWSLLLIPALVGGWYLARPHVARNAAKRAETGADTVTIP</sequence>
<keyword evidence="8 9" id="KW-0472">Membrane</keyword>
<evidence type="ECO:0000259" key="10">
    <source>
        <dbReference type="Pfam" id="PF00324"/>
    </source>
</evidence>
<feature type="transmembrane region" description="Helical" evidence="9">
    <location>
        <begin position="167"/>
        <end position="189"/>
    </location>
</feature>
<keyword evidence="3" id="KW-0813">Transport</keyword>
<keyword evidence="5 9" id="KW-0812">Transmembrane</keyword>
<evidence type="ECO:0000256" key="9">
    <source>
        <dbReference type="SAM" id="Phobius"/>
    </source>
</evidence>
<dbReference type="PROSITE" id="PS00218">
    <property type="entry name" value="AMINO_ACID_PERMEASE_1"/>
    <property type="match status" value="1"/>
</dbReference>
<gene>
    <name evidence="11" type="ORF">FHX46_005549</name>
</gene>
<dbReference type="Proteomes" id="UP000754495">
    <property type="component" value="Unassembled WGS sequence"/>
</dbReference>
<dbReference type="EMBL" id="JAANOU010000001">
    <property type="protein sequence ID" value="NIH83019.1"/>
    <property type="molecule type" value="Genomic_DNA"/>
</dbReference>
<comment type="similarity">
    <text evidence="2">Belongs to the amino acid-polyamine-organocation (APC) superfamily. Amino acid transporter (AAT) (TC 2.A.3.1) family.</text>
</comment>
<dbReference type="PIRSF" id="PIRSF006060">
    <property type="entry name" value="AA_transporter"/>
    <property type="match status" value="1"/>
</dbReference>
<comment type="subcellular location">
    <subcellularLocation>
        <location evidence="1">Cell membrane</location>
        <topology evidence="1">Multi-pass membrane protein</topology>
    </subcellularLocation>
</comment>
<dbReference type="PANTHER" id="PTHR43495">
    <property type="entry name" value="GABA PERMEASE"/>
    <property type="match status" value="1"/>
</dbReference>
<evidence type="ECO:0000256" key="1">
    <source>
        <dbReference type="ARBA" id="ARBA00004651"/>
    </source>
</evidence>
<organism evidence="11 12">
    <name type="scientific">Amycolatopsis viridis</name>
    <dbReference type="NCBI Taxonomy" id="185678"/>
    <lineage>
        <taxon>Bacteria</taxon>
        <taxon>Bacillati</taxon>
        <taxon>Actinomycetota</taxon>
        <taxon>Actinomycetes</taxon>
        <taxon>Pseudonocardiales</taxon>
        <taxon>Pseudonocardiaceae</taxon>
        <taxon>Amycolatopsis</taxon>
    </lineage>
</organism>
<dbReference type="Pfam" id="PF00324">
    <property type="entry name" value="AA_permease"/>
    <property type="match status" value="1"/>
</dbReference>
<feature type="transmembrane region" description="Helical" evidence="9">
    <location>
        <begin position="347"/>
        <end position="370"/>
    </location>
</feature>
<dbReference type="RefSeq" id="WP_167120774.1">
    <property type="nucleotide sequence ID" value="NZ_JAANOU010000001.1"/>
</dbReference>
<feature type="domain" description="Amino acid permease/ SLC12A" evidence="10">
    <location>
        <begin position="27"/>
        <end position="450"/>
    </location>
</feature>
<dbReference type="InterPro" id="IPR004841">
    <property type="entry name" value="AA-permease/SLC12A_dom"/>
</dbReference>
<feature type="transmembrane region" description="Helical" evidence="9">
    <location>
        <begin position="280"/>
        <end position="296"/>
    </location>
</feature>
<name>A0ABX0T309_9PSEU</name>
<evidence type="ECO:0000256" key="6">
    <source>
        <dbReference type="ARBA" id="ARBA00022970"/>
    </source>
</evidence>
<evidence type="ECO:0000256" key="7">
    <source>
        <dbReference type="ARBA" id="ARBA00022989"/>
    </source>
</evidence>
<proteinExistence type="inferred from homology"/>
<feature type="transmembrane region" description="Helical" evidence="9">
    <location>
        <begin position="420"/>
        <end position="438"/>
    </location>
</feature>
<protein>
    <submittedName>
        <fullName evidence="11">L-asparagine permease</fullName>
    </submittedName>
</protein>
<evidence type="ECO:0000256" key="5">
    <source>
        <dbReference type="ARBA" id="ARBA00022692"/>
    </source>
</evidence>
<keyword evidence="7 9" id="KW-1133">Transmembrane helix</keyword>
<keyword evidence="4" id="KW-1003">Cell membrane</keyword>
<feature type="transmembrane region" description="Helical" evidence="9">
    <location>
        <begin position="54"/>
        <end position="73"/>
    </location>
</feature>
<feature type="transmembrane region" description="Helical" evidence="9">
    <location>
        <begin position="302"/>
        <end position="326"/>
    </location>
</feature>
<evidence type="ECO:0000313" key="11">
    <source>
        <dbReference type="EMBL" id="NIH83019.1"/>
    </source>
</evidence>
<feature type="transmembrane region" description="Helical" evidence="9">
    <location>
        <begin position="444"/>
        <end position="465"/>
    </location>
</feature>
<feature type="transmembrane region" description="Helical" evidence="9">
    <location>
        <begin position="376"/>
        <end position="399"/>
    </location>
</feature>
<feature type="transmembrane region" description="Helical" evidence="9">
    <location>
        <begin position="210"/>
        <end position="232"/>
    </location>
</feature>
<comment type="caution">
    <text evidence="11">The sequence shown here is derived from an EMBL/GenBank/DDBJ whole genome shotgun (WGS) entry which is preliminary data.</text>
</comment>
<dbReference type="InterPro" id="IPR004840">
    <property type="entry name" value="Amino_acid_permease_CS"/>
</dbReference>
<evidence type="ECO:0000256" key="2">
    <source>
        <dbReference type="ARBA" id="ARBA00008583"/>
    </source>
</evidence>
<dbReference type="Gene3D" id="1.20.1740.10">
    <property type="entry name" value="Amino acid/polyamine transporter I"/>
    <property type="match status" value="1"/>
</dbReference>
<evidence type="ECO:0000256" key="4">
    <source>
        <dbReference type="ARBA" id="ARBA00022475"/>
    </source>
</evidence>
<feature type="transmembrane region" description="Helical" evidence="9">
    <location>
        <begin position="252"/>
        <end position="273"/>
    </location>
</feature>
<feature type="transmembrane region" description="Helical" evidence="9">
    <location>
        <begin position="26"/>
        <end position="42"/>
    </location>
</feature>
<keyword evidence="6" id="KW-0029">Amino-acid transport</keyword>
<evidence type="ECO:0000313" key="12">
    <source>
        <dbReference type="Proteomes" id="UP000754495"/>
    </source>
</evidence>
<keyword evidence="12" id="KW-1185">Reference proteome</keyword>
<feature type="transmembrane region" description="Helical" evidence="9">
    <location>
        <begin position="141"/>
        <end position="161"/>
    </location>
</feature>
<evidence type="ECO:0000256" key="3">
    <source>
        <dbReference type="ARBA" id="ARBA00022448"/>
    </source>
</evidence>
<feature type="transmembrane region" description="Helical" evidence="9">
    <location>
        <begin position="107"/>
        <end position="129"/>
    </location>
</feature>
<evidence type="ECO:0000256" key="8">
    <source>
        <dbReference type="ARBA" id="ARBA00023136"/>
    </source>
</evidence>
<dbReference type="PANTHER" id="PTHR43495:SF1">
    <property type="entry name" value="L-ASPARAGINE PERMEASE"/>
    <property type="match status" value="1"/>
</dbReference>